<dbReference type="AlphaFoldDB" id="A1CPY3"/>
<dbReference type="OrthoDB" id="5427780at2759"/>
<reference evidence="1 2" key="1">
    <citation type="journal article" date="2008" name="PLoS Genet.">
        <title>Genomic islands in the pathogenic filamentous fungus Aspergillus fumigatus.</title>
        <authorList>
            <person name="Fedorova N.D."/>
            <person name="Khaldi N."/>
            <person name="Joardar V.S."/>
            <person name="Maiti R."/>
            <person name="Amedeo P."/>
            <person name="Anderson M.J."/>
            <person name="Crabtree J."/>
            <person name="Silva J.C."/>
            <person name="Badger J.H."/>
            <person name="Albarraq A."/>
            <person name="Angiuoli S."/>
            <person name="Bussey H."/>
            <person name="Bowyer P."/>
            <person name="Cotty P.J."/>
            <person name="Dyer P.S."/>
            <person name="Egan A."/>
            <person name="Galens K."/>
            <person name="Fraser-Liggett C.M."/>
            <person name="Haas B.J."/>
            <person name="Inman J.M."/>
            <person name="Kent R."/>
            <person name="Lemieux S."/>
            <person name="Malavazi I."/>
            <person name="Orvis J."/>
            <person name="Roemer T."/>
            <person name="Ronning C.M."/>
            <person name="Sundaram J.P."/>
            <person name="Sutton G."/>
            <person name="Turner G."/>
            <person name="Venter J.C."/>
            <person name="White O.R."/>
            <person name="Whitty B.R."/>
            <person name="Youngman P."/>
            <person name="Wolfe K.H."/>
            <person name="Goldman G.H."/>
            <person name="Wortman J.R."/>
            <person name="Jiang B."/>
            <person name="Denning D.W."/>
            <person name="Nierman W.C."/>
        </authorList>
    </citation>
    <scope>NUCLEOTIDE SEQUENCE [LARGE SCALE GENOMIC DNA]</scope>
    <source>
        <strain evidence="2">ATCC 1007 / CBS 513.65 / DSM 816 / NCTC 3887 / NRRL 1</strain>
    </source>
</reference>
<evidence type="ECO:0000313" key="1">
    <source>
        <dbReference type="EMBL" id="EAW07704.1"/>
    </source>
</evidence>
<organism evidence="1 2">
    <name type="scientific">Aspergillus clavatus (strain ATCC 1007 / CBS 513.65 / DSM 816 / NCTC 3887 / NRRL 1 / QM 1276 / 107)</name>
    <dbReference type="NCBI Taxonomy" id="344612"/>
    <lineage>
        <taxon>Eukaryota</taxon>
        <taxon>Fungi</taxon>
        <taxon>Dikarya</taxon>
        <taxon>Ascomycota</taxon>
        <taxon>Pezizomycotina</taxon>
        <taxon>Eurotiomycetes</taxon>
        <taxon>Eurotiomycetidae</taxon>
        <taxon>Eurotiales</taxon>
        <taxon>Aspergillaceae</taxon>
        <taxon>Aspergillus</taxon>
        <taxon>Aspergillus subgen. Fumigati</taxon>
    </lineage>
</organism>
<proteinExistence type="predicted"/>
<sequence length="140" mass="16225">MGDRSIADLKQRFSYIQKAFQLAELGHQRFQQKMGDEYGDIEFSISESDGEPERMVSFANHFVTDGDIREGEYAEARNNPRSKTKRIYYIDENFTLEDVVLLHRIASQWENNRWVAISTKFNNITGRSITPGQAKTIIDN</sequence>
<gene>
    <name evidence="1" type="ORF">ACLA_024190</name>
</gene>
<dbReference type="EMBL" id="DS027059">
    <property type="protein sequence ID" value="EAW07704.1"/>
    <property type="molecule type" value="Genomic_DNA"/>
</dbReference>
<keyword evidence="2" id="KW-1185">Reference proteome</keyword>
<dbReference type="eggNOG" id="ENOG502R8ZY">
    <property type="taxonomic scope" value="Eukaryota"/>
</dbReference>
<dbReference type="RefSeq" id="XP_001269130.1">
    <property type="nucleotide sequence ID" value="XM_001269129.1"/>
</dbReference>
<name>A1CPY3_ASPCL</name>
<dbReference type="HOGENOM" id="CLU_1622872_0_0_1"/>
<dbReference type="VEuPathDB" id="FungiDB:ACLA_024190"/>
<dbReference type="GeneID" id="4702044"/>
<evidence type="ECO:0000313" key="2">
    <source>
        <dbReference type="Proteomes" id="UP000006701"/>
    </source>
</evidence>
<accession>A1CPY3</accession>
<protein>
    <submittedName>
        <fullName evidence="1">Uncharacterized protein</fullName>
    </submittedName>
</protein>
<dbReference type="KEGG" id="act:ACLA_024190"/>
<dbReference type="Proteomes" id="UP000006701">
    <property type="component" value="Unassembled WGS sequence"/>
</dbReference>